<dbReference type="PANTHER" id="PTHR20982">
    <property type="entry name" value="RIBOSOME RECYCLING FACTOR"/>
    <property type="match status" value="1"/>
</dbReference>
<dbReference type="InterPro" id="IPR023584">
    <property type="entry name" value="Ribosome_recyc_fac_dom"/>
</dbReference>
<evidence type="ECO:0000313" key="7">
    <source>
        <dbReference type="EMBL" id="VUG16797.1"/>
    </source>
</evidence>
<evidence type="ECO:0000256" key="2">
    <source>
        <dbReference type="ARBA" id="ARBA00020581"/>
    </source>
</evidence>
<gene>
    <name evidence="7" type="primary">RRF1</name>
    <name evidence="7" type="ORF">DEBR0S1_25884G</name>
</gene>
<dbReference type="AlphaFoldDB" id="A0A7D9CVM5"/>
<dbReference type="Gene3D" id="3.30.1360.40">
    <property type="match status" value="1"/>
</dbReference>
<protein>
    <recommendedName>
        <fullName evidence="2">Ribosome-recycling factor, mitochondrial</fullName>
    </recommendedName>
    <alternativeName>
        <fullName evidence="5">Ribosome-releasing factor, mitochondrial</fullName>
    </alternativeName>
</protein>
<dbReference type="Gene3D" id="1.10.132.20">
    <property type="entry name" value="Ribosome-recycling factor"/>
    <property type="match status" value="1"/>
</dbReference>
<dbReference type="InterPro" id="IPR036191">
    <property type="entry name" value="RRF_sf"/>
</dbReference>
<dbReference type="PANTHER" id="PTHR20982:SF3">
    <property type="entry name" value="MITOCHONDRIAL RIBOSOME RECYCLING FACTOR PSEUDO 1"/>
    <property type="match status" value="1"/>
</dbReference>
<dbReference type="GO" id="GO:0006412">
    <property type="term" value="P:translation"/>
    <property type="evidence" value="ECO:0007669"/>
    <property type="project" value="UniProtKB-KW"/>
</dbReference>
<dbReference type="InterPro" id="IPR002661">
    <property type="entry name" value="Ribosome_recyc_fac"/>
</dbReference>
<evidence type="ECO:0000256" key="4">
    <source>
        <dbReference type="ARBA" id="ARBA00024909"/>
    </source>
</evidence>
<proteinExistence type="inferred from homology"/>
<comment type="similarity">
    <text evidence="1">Belongs to the RRF family.</text>
</comment>
<name>A0A7D9CVM5_DEKBR</name>
<sequence>MISIYLMKHLLMSGCGHATYLPGFVRSTYTLKSVRFFSGSHIIFGKRKKTKKSRTEKIQSTAESTVEELDTQQFLLNASKEFEKSIECYSKEATQLKMGKSNPKIFDHLKVQLSNKKTANFQQIAQTVMKGNKFLNVTVFDPNDTKHVVSAILGANLNLNPVVDPKNPQLLKVLLPNSTKELKEKQLKRLKELTDNYKTSHNNRNSLASLRNKYMKQIKAAEGSQDAIKKLENSIEKVYRSNADQLSKRYKNFSNSVK</sequence>
<evidence type="ECO:0000313" key="8">
    <source>
        <dbReference type="Proteomes" id="UP000478008"/>
    </source>
</evidence>
<evidence type="ECO:0000256" key="5">
    <source>
        <dbReference type="ARBA" id="ARBA00033107"/>
    </source>
</evidence>
<dbReference type="Proteomes" id="UP000478008">
    <property type="component" value="Unassembled WGS sequence"/>
</dbReference>
<evidence type="ECO:0000256" key="1">
    <source>
        <dbReference type="ARBA" id="ARBA00005912"/>
    </source>
</evidence>
<dbReference type="GO" id="GO:0005739">
    <property type="term" value="C:mitochondrion"/>
    <property type="evidence" value="ECO:0007669"/>
    <property type="project" value="TreeGrafter"/>
</dbReference>
<dbReference type="Pfam" id="PF01765">
    <property type="entry name" value="RRF"/>
    <property type="match status" value="1"/>
</dbReference>
<comment type="function">
    <text evidence="4">Necessary for protein synthesis in mitochondria. Functions as a ribosome recycling factor in mitochondria.</text>
</comment>
<dbReference type="GO" id="GO:0043023">
    <property type="term" value="F:ribosomal large subunit binding"/>
    <property type="evidence" value="ECO:0007669"/>
    <property type="project" value="TreeGrafter"/>
</dbReference>
<evidence type="ECO:0000259" key="6">
    <source>
        <dbReference type="Pfam" id="PF01765"/>
    </source>
</evidence>
<accession>A0A7D9CVM5</accession>
<organism evidence="7 8">
    <name type="scientific">Dekkera bruxellensis</name>
    <name type="common">Brettanomyces custersii</name>
    <dbReference type="NCBI Taxonomy" id="5007"/>
    <lineage>
        <taxon>Eukaryota</taxon>
        <taxon>Fungi</taxon>
        <taxon>Dikarya</taxon>
        <taxon>Ascomycota</taxon>
        <taxon>Saccharomycotina</taxon>
        <taxon>Pichiomycetes</taxon>
        <taxon>Pichiales</taxon>
        <taxon>Pichiaceae</taxon>
        <taxon>Brettanomyces</taxon>
    </lineage>
</organism>
<dbReference type="SUPFAM" id="SSF55194">
    <property type="entry name" value="Ribosome recycling factor, RRF"/>
    <property type="match status" value="1"/>
</dbReference>
<evidence type="ECO:0000256" key="3">
    <source>
        <dbReference type="ARBA" id="ARBA00022917"/>
    </source>
</evidence>
<feature type="domain" description="Ribosome recycling factor" evidence="6">
    <location>
        <begin position="90"/>
        <end position="252"/>
    </location>
</feature>
<keyword evidence="8" id="KW-1185">Reference proteome</keyword>
<keyword evidence="3" id="KW-0648">Protein biosynthesis</keyword>
<dbReference type="EMBL" id="CABFWN010000001">
    <property type="protein sequence ID" value="VUG16797.1"/>
    <property type="molecule type" value="Genomic_DNA"/>
</dbReference>
<reference evidence="7 8" key="1">
    <citation type="submission" date="2019-07" db="EMBL/GenBank/DDBJ databases">
        <authorList>
            <person name="Friedrich A."/>
            <person name="Schacherer J."/>
        </authorList>
    </citation>
    <scope>NUCLEOTIDE SEQUENCE [LARGE SCALE GENOMIC DNA]</scope>
</reference>